<feature type="transmembrane region" description="Helical" evidence="5">
    <location>
        <begin position="246"/>
        <end position="264"/>
    </location>
</feature>
<keyword evidence="4 5" id="KW-0472">Membrane</keyword>
<dbReference type="Proteomes" id="UP000197290">
    <property type="component" value="Unassembled WGS sequence"/>
</dbReference>
<keyword evidence="8" id="KW-1185">Reference proteome</keyword>
<feature type="transmembrane region" description="Helical" evidence="5">
    <location>
        <begin position="276"/>
        <end position="299"/>
    </location>
</feature>
<dbReference type="InterPro" id="IPR007016">
    <property type="entry name" value="O-antigen_ligase-rel_domated"/>
</dbReference>
<dbReference type="PANTHER" id="PTHR37422">
    <property type="entry name" value="TEICHURONIC ACID BIOSYNTHESIS PROTEIN TUAE"/>
    <property type="match status" value="1"/>
</dbReference>
<feature type="transmembrane region" description="Helical" evidence="5">
    <location>
        <begin position="155"/>
        <end position="177"/>
    </location>
</feature>
<feature type="transmembrane region" description="Helical" evidence="5">
    <location>
        <begin position="197"/>
        <end position="215"/>
    </location>
</feature>
<name>A0A2D0A4M1_9SPHN</name>
<evidence type="ECO:0000313" key="7">
    <source>
        <dbReference type="EMBL" id="OWK27840.1"/>
    </source>
</evidence>
<dbReference type="OrthoDB" id="7628239at2"/>
<dbReference type="GO" id="GO:0016874">
    <property type="term" value="F:ligase activity"/>
    <property type="evidence" value="ECO:0007669"/>
    <property type="project" value="UniProtKB-KW"/>
</dbReference>
<dbReference type="GO" id="GO:0016020">
    <property type="term" value="C:membrane"/>
    <property type="evidence" value="ECO:0007669"/>
    <property type="project" value="UniProtKB-SubCell"/>
</dbReference>
<dbReference type="InterPro" id="IPR051533">
    <property type="entry name" value="WaaL-like"/>
</dbReference>
<evidence type="ECO:0000259" key="6">
    <source>
        <dbReference type="Pfam" id="PF04932"/>
    </source>
</evidence>
<dbReference type="Pfam" id="PF04932">
    <property type="entry name" value="Wzy_C"/>
    <property type="match status" value="1"/>
</dbReference>
<accession>A0A2D0A4M1</accession>
<reference evidence="7 8" key="1">
    <citation type="submission" date="2017-03" db="EMBL/GenBank/DDBJ databases">
        <title>Genome sequence of Sphingomonas dokdonensis DSM 21029.</title>
        <authorList>
            <person name="Poehlein A."/>
            <person name="Wuebbeler J.H."/>
            <person name="Steinbuechel A."/>
            <person name="Daniel R."/>
        </authorList>
    </citation>
    <scope>NUCLEOTIDE SEQUENCE [LARGE SCALE GENOMIC DNA]</scope>
    <source>
        <strain evidence="7 8">DSM 21029</strain>
    </source>
</reference>
<feature type="transmembrane region" description="Helical" evidence="5">
    <location>
        <begin position="427"/>
        <end position="446"/>
    </location>
</feature>
<feature type="transmembrane region" description="Helical" evidence="5">
    <location>
        <begin position="119"/>
        <end position="143"/>
    </location>
</feature>
<evidence type="ECO:0000313" key="8">
    <source>
        <dbReference type="Proteomes" id="UP000197290"/>
    </source>
</evidence>
<protein>
    <submittedName>
        <fullName evidence="7">O-antigen ligase</fullName>
    </submittedName>
</protein>
<proteinExistence type="predicted"/>
<feature type="transmembrane region" description="Helical" evidence="5">
    <location>
        <begin position="12"/>
        <end position="30"/>
    </location>
</feature>
<dbReference type="AlphaFoldDB" id="A0A2D0A4M1"/>
<evidence type="ECO:0000256" key="3">
    <source>
        <dbReference type="ARBA" id="ARBA00022989"/>
    </source>
</evidence>
<dbReference type="EMBL" id="NBBI01000009">
    <property type="protein sequence ID" value="OWK27840.1"/>
    <property type="molecule type" value="Genomic_DNA"/>
</dbReference>
<feature type="transmembrane region" description="Helical" evidence="5">
    <location>
        <begin position="403"/>
        <end position="421"/>
    </location>
</feature>
<keyword evidence="3 5" id="KW-1133">Transmembrane helix</keyword>
<evidence type="ECO:0000256" key="1">
    <source>
        <dbReference type="ARBA" id="ARBA00004141"/>
    </source>
</evidence>
<dbReference type="RefSeq" id="WP_158212220.1">
    <property type="nucleotide sequence ID" value="NZ_NBBI01000009.1"/>
</dbReference>
<sequence length="458" mass="48332">MSISLRSRRIALPSISSILLLGLLGTLWIAGGASRGDVSGQVIVRIVATLVIAAALLLGQRPQRDALMPVAGLLAATAMLALVQLIPLPPGLWQALPGREIFIEAAKISGEPQPWRPLAIVPGGAINSAASLLVPTAALLLIAQLREDERAWLPAVLLAVITGSTIAGLLQFSGMGSNNPLINDSVGQVSGTFANRNHLALFLSLGCLVAPVWAFREGHKPGWRAPVALSLVLLFALTILATGSRAGLVLGAVALVIGPAMVRSQIARALRRYPRWVLPAIVAGVVAIVVILVLASVAADRAVSINRVLAVDAGQDMRSRALPTVFGMIGTYFPAGAGLGGFDPLFRLHEPFSLLKVTYFNHAHNDWLEIVLDTGVAGVLLLLVAVGWWAWASVRAWRHDGTTLGRLGSAMLLLVMIASLFDYPARTPMMMSTIILAAAWLAWGSARGAALPASRRHL</sequence>
<feature type="domain" description="O-antigen ligase-related" evidence="6">
    <location>
        <begin position="231"/>
        <end position="383"/>
    </location>
</feature>
<comment type="caution">
    <text evidence="7">The sequence shown here is derived from an EMBL/GenBank/DDBJ whole genome shotgun (WGS) entry which is preliminary data.</text>
</comment>
<gene>
    <name evidence="7" type="ORF">SPDO_30800</name>
</gene>
<evidence type="ECO:0000256" key="4">
    <source>
        <dbReference type="ARBA" id="ARBA00023136"/>
    </source>
</evidence>
<keyword evidence="2 5" id="KW-0812">Transmembrane</keyword>
<feature type="transmembrane region" description="Helical" evidence="5">
    <location>
        <begin position="42"/>
        <end position="59"/>
    </location>
</feature>
<feature type="transmembrane region" description="Helical" evidence="5">
    <location>
        <begin position="66"/>
        <end position="86"/>
    </location>
</feature>
<comment type="subcellular location">
    <subcellularLocation>
        <location evidence="1">Membrane</location>
        <topology evidence="1">Multi-pass membrane protein</topology>
    </subcellularLocation>
</comment>
<dbReference type="PANTHER" id="PTHR37422:SF23">
    <property type="entry name" value="TEICHURONIC ACID BIOSYNTHESIS PROTEIN TUAE"/>
    <property type="match status" value="1"/>
</dbReference>
<keyword evidence="7" id="KW-0436">Ligase</keyword>
<feature type="transmembrane region" description="Helical" evidence="5">
    <location>
        <begin position="370"/>
        <end position="391"/>
    </location>
</feature>
<evidence type="ECO:0000256" key="2">
    <source>
        <dbReference type="ARBA" id="ARBA00022692"/>
    </source>
</evidence>
<evidence type="ECO:0000256" key="5">
    <source>
        <dbReference type="SAM" id="Phobius"/>
    </source>
</evidence>
<organism evidence="7 8">
    <name type="scientific">Sphingomonas dokdonensis</name>
    <dbReference type="NCBI Taxonomy" id="344880"/>
    <lineage>
        <taxon>Bacteria</taxon>
        <taxon>Pseudomonadati</taxon>
        <taxon>Pseudomonadota</taxon>
        <taxon>Alphaproteobacteria</taxon>
        <taxon>Sphingomonadales</taxon>
        <taxon>Sphingomonadaceae</taxon>
        <taxon>Sphingomonas</taxon>
    </lineage>
</organism>